<feature type="signal peptide" evidence="1">
    <location>
        <begin position="1"/>
        <end position="16"/>
    </location>
</feature>
<name>A0A1E1WT90_PECGO</name>
<dbReference type="OrthoDB" id="5835829at2759"/>
<sequence length="153" mass="17299">MKCLVLVLSILSVSYGYKILGIFPVPSRSHGLLAKGIVDALLNAGHEVTWVSPFTDWKTHKNLKLVDVSDTIKLVEGIDMTQQRDELNFVKEFAKNITTITNKNQRLRELVTRENFDAVVTEWFFSDTDAGYAAVQQAPWIMLNGMVLHPHVE</sequence>
<organism evidence="2">
    <name type="scientific">Pectinophora gossypiella</name>
    <name type="common">Cotton pink bollworm</name>
    <name type="synonym">Depressaria gossypiella</name>
    <dbReference type="NCBI Taxonomy" id="13191"/>
    <lineage>
        <taxon>Eukaryota</taxon>
        <taxon>Metazoa</taxon>
        <taxon>Ecdysozoa</taxon>
        <taxon>Arthropoda</taxon>
        <taxon>Hexapoda</taxon>
        <taxon>Insecta</taxon>
        <taxon>Pterygota</taxon>
        <taxon>Neoptera</taxon>
        <taxon>Endopterygota</taxon>
        <taxon>Lepidoptera</taxon>
        <taxon>Glossata</taxon>
        <taxon>Ditrysia</taxon>
        <taxon>Gelechioidea</taxon>
        <taxon>Gelechiidae</taxon>
        <taxon>Apatetrinae</taxon>
        <taxon>Pectinophora</taxon>
    </lineage>
</organism>
<feature type="chain" id="PRO_5009115566" description="Glucuronosyltransferase" evidence="1">
    <location>
        <begin position="17"/>
        <end position="153"/>
    </location>
</feature>
<protein>
    <recommendedName>
        <fullName evidence="3">Glucuronosyltransferase</fullName>
    </recommendedName>
</protein>
<evidence type="ECO:0000313" key="2">
    <source>
        <dbReference type="EMBL" id="JAT90198.1"/>
    </source>
</evidence>
<gene>
    <name evidence="2" type="ORF">g.19041</name>
</gene>
<dbReference type="SUPFAM" id="SSF53756">
    <property type="entry name" value="UDP-Glycosyltransferase/glycogen phosphorylase"/>
    <property type="match status" value="1"/>
</dbReference>
<dbReference type="Gene3D" id="3.40.50.2000">
    <property type="entry name" value="Glycogen Phosphorylase B"/>
    <property type="match status" value="1"/>
</dbReference>
<accession>A0A1E1WT90</accession>
<evidence type="ECO:0000256" key="1">
    <source>
        <dbReference type="SAM" id="SignalP"/>
    </source>
</evidence>
<evidence type="ECO:0008006" key="3">
    <source>
        <dbReference type="Google" id="ProtNLM"/>
    </source>
</evidence>
<proteinExistence type="predicted"/>
<dbReference type="EMBL" id="GDQN01000856">
    <property type="protein sequence ID" value="JAT90198.1"/>
    <property type="molecule type" value="Transcribed_RNA"/>
</dbReference>
<feature type="non-terminal residue" evidence="2">
    <location>
        <position position="153"/>
    </location>
</feature>
<dbReference type="AlphaFoldDB" id="A0A1E1WT90"/>
<reference evidence="2" key="1">
    <citation type="submission" date="2015-09" db="EMBL/GenBank/DDBJ databases">
        <title>De novo assembly of Pectinophora gossypiella (Pink Bollworm) gut transcriptome.</title>
        <authorList>
            <person name="Tassone E.E."/>
        </authorList>
    </citation>
    <scope>NUCLEOTIDE SEQUENCE</scope>
</reference>
<keyword evidence="1" id="KW-0732">Signal</keyword>